<evidence type="ECO:0000256" key="1">
    <source>
        <dbReference type="SAM" id="MobiDB-lite"/>
    </source>
</evidence>
<feature type="transmembrane region" description="Helical" evidence="2">
    <location>
        <begin position="268"/>
        <end position="289"/>
    </location>
</feature>
<evidence type="ECO:0000313" key="3">
    <source>
        <dbReference type="EMBL" id="OGF26856.1"/>
    </source>
</evidence>
<name>A0A1F5SJZ2_9BACT</name>
<gene>
    <name evidence="3" type="ORF">A2227_06235</name>
</gene>
<accession>A0A1F5SJZ2</accession>
<proteinExistence type="predicted"/>
<dbReference type="EMBL" id="MFGB01000013">
    <property type="protein sequence ID" value="OGF26856.1"/>
    <property type="molecule type" value="Genomic_DNA"/>
</dbReference>
<keyword evidence="2" id="KW-1133">Transmembrane helix</keyword>
<evidence type="ECO:0000256" key="2">
    <source>
        <dbReference type="SAM" id="Phobius"/>
    </source>
</evidence>
<keyword evidence="2" id="KW-0812">Transmembrane</keyword>
<reference evidence="3 4" key="1">
    <citation type="journal article" date="2016" name="Nat. Commun.">
        <title>Thousands of microbial genomes shed light on interconnected biogeochemical processes in an aquifer system.</title>
        <authorList>
            <person name="Anantharaman K."/>
            <person name="Brown C.T."/>
            <person name="Hug L.A."/>
            <person name="Sharon I."/>
            <person name="Castelle C.J."/>
            <person name="Probst A.J."/>
            <person name="Thomas B.C."/>
            <person name="Singh A."/>
            <person name="Wilkins M.J."/>
            <person name="Karaoz U."/>
            <person name="Brodie E.L."/>
            <person name="Williams K.H."/>
            <person name="Hubbard S.S."/>
            <person name="Banfield J.F."/>
        </authorList>
    </citation>
    <scope>NUCLEOTIDE SEQUENCE [LARGE SCALE GENOMIC DNA]</scope>
</reference>
<keyword evidence="2" id="KW-0472">Membrane</keyword>
<comment type="caution">
    <text evidence="3">The sequence shown here is derived from an EMBL/GenBank/DDBJ whole genome shotgun (WGS) entry which is preliminary data.</text>
</comment>
<feature type="region of interest" description="Disordered" evidence="1">
    <location>
        <begin position="347"/>
        <end position="371"/>
    </location>
</feature>
<sequence>MAWTTPVLAGFGISPPNVRTSKPVFAGSHFEQKITLLRSSAEEVLTAKIAVNAPEIEDWIKIDQGFEFDLPKGNTRVPMIVIVDIPKDAEIGEYKGYMNVKVVPKESTGGGGVAIALGARIEIDITVTDEPFLEFLVRKVEIPDFKTLGKPWSWKIFARLFDRLFYHINVPMKIENTGNIKVAPTKVVLDVYDRLEKEMIETYTDESIKKVPPFSTETVSASFATKLPPGGYWGQVKIYKDNEIIRKDKLLFQIAPYAGEGWDTGPGAWAWVTLGTIVLILLIIVFVLIKIKIWRNLFRILFILSWPARFVWLKIKQAAAALKLKFWQWMHKKSAQYQGVDIQTPAENPKTTAVAPRSKRRQDVVNLKDDK</sequence>
<organism evidence="3 4">
    <name type="scientific">Candidatus Falkowbacteria bacterium RIFOXYA2_FULL_47_19</name>
    <dbReference type="NCBI Taxonomy" id="1797994"/>
    <lineage>
        <taxon>Bacteria</taxon>
        <taxon>Candidatus Falkowiibacteriota</taxon>
    </lineage>
</organism>
<dbReference type="AlphaFoldDB" id="A0A1F5SJZ2"/>
<evidence type="ECO:0000313" key="4">
    <source>
        <dbReference type="Proteomes" id="UP000178367"/>
    </source>
</evidence>
<dbReference type="Proteomes" id="UP000178367">
    <property type="component" value="Unassembled WGS sequence"/>
</dbReference>
<protein>
    <submittedName>
        <fullName evidence="3">Uncharacterized protein</fullName>
    </submittedName>
</protein>
<feature type="compositionally biased region" description="Basic and acidic residues" evidence="1">
    <location>
        <begin position="361"/>
        <end position="371"/>
    </location>
</feature>